<name>A0A238W711_9FLAO</name>
<dbReference type="AlphaFoldDB" id="A0A238W711"/>
<dbReference type="EMBL" id="FZNT01000002">
    <property type="protein sequence ID" value="SNR42201.1"/>
    <property type="molecule type" value="Genomic_DNA"/>
</dbReference>
<keyword evidence="1" id="KW-0812">Transmembrane</keyword>
<reference evidence="2 3" key="1">
    <citation type="submission" date="2017-06" db="EMBL/GenBank/DDBJ databases">
        <authorList>
            <person name="Kim H.J."/>
            <person name="Triplett B.A."/>
        </authorList>
    </citation>
    <scope>NUCLEOTIDE SEQUENCE [LARGE SCALE GENOMIC DNA]</scope>
    <source>
        <strain evidence="2 3">DSM 29150</strain>
    </source>
</reference>
<accession>A0A238W711</accession>
<feature type="transmembrane region" description="Helical" evidence="1">
    <location>
        <begin position="25"/>
        <end position="43"/>
    </location>
</feature>
<keyword evidence="3" id="KW-1185">Reference proteome</keyword>
<dbReference type="RefSeq" id="WP_176461215.1">
    <property type="nucleotide sequence ID" value="NZ_FZNT01000002.1"/>
</dbReference>
<proteinExistence type="predicted"/>
<sequence length="47" mass="5183">MRNFVEAMSMAMLKGAGLTDISPQLIKTFLYAILMNGLAVISYKKTT</sequence>
<dbReference type="Proteomes" id="UP000198384">
    <property type="component" value="Unassembled WGS sequence"/>
</dbReference>
<gene>
    <name evidence="2" type="ORF">SAMN06265371_102481</name>
</gene>
<evidence type="ECO:0000313" key="3">
    <source>
        <dbReference type="Proteomes" id="UP000198384"/>
    </source>
</evidence>
<keyword evidence="1" id="KW-1133">Transmembrane helix</keyword>
<evidence type="ECO:0000313" key="2">
    <source>
        <dbReference type="EMBL" id="SNR42201.1"/>
    </source>
</evidence>
<evidence type="ECO:0000256" key="1">
    <source>
        <dbReference type="SAM" id="Phobius"/>
    </source>
</evidence>
<organism evidence="2 3">
    <name type="scientific">Lutibacter agarilyticus</name>
    <dbReference type="NCBI Taxonomy" id="1109740"/>
    <lineage>
        <taxon>Bacteria</taxon>
        <taxon>Pseudomonadati</taxon>
        <taxon>Bacteroidota</taxon>
        <taxon>Flavobacteriia</taxon>
        <taxon>Flavobacteriales</taxon>
        <taxon>Flavobacteriaceae</taxon>
        <taxon>Lutibacter</taxon>
    </lineage>
</organism>
<protein>
    <submittedName>
        <fullName evidence="2">Uncharacterized protein</fullName>
    </submittedName>
</protein>
<keyword evidence="1" id="KW-0472">Membrane</keyword>